<dbReference type="Gene3D" id="3.40.50.1820">
    <property type="entry name" value="alpha/beta hydrolase"/>
    <property type="match status" value="1"/>
</dbReference>
<reference evidence="2 3" key="1">
    <citation type="submission" date="2013-03" db="EMBL/GenBank/DDBJ databases">
        <title>The Genome Sequence of Exophiala aquamarina CBS 119918.</title>
        <authorList>
            <consortium name="The Broad Institute Genomics Platform"/>
            <person name="Cuomo C."/>
            <person name="de Hoog S."/>
            <person name="Gorbushina A."/>
            <person name="Walker B."/>
            <person name="Young S.K."/>
            <person name="Zeng Q."/>
            <person name="Gargeya S."/>
            <person name="Fitzgerald M."/>
            <person name="Haas B."/>
            <person name="Abouelleil A."/>
            <person name="Allen A.W."/>
            <person name="Alvarado L."/>
            <person name="Arachchi H.M."/>
            <person name="Berlin A.M."/>
            <person name="Chapman S.B."/>
            <person name="Gainer-Dewar J."/>
            <person name="Goldberg J."/>
            <person name="Griggs A."/>
            <person name="Gujja S."/>
            <person name="Hansen M."/>
            <person name="Howarth C."/>
            <person name="Imamovic A."/>
            <person name="Ireland A."/>
            <person name="Larimer J."/>
            <person name="McCowan C."/>
            <person name="Murphy C."/>
            <person name="Pearson M."/>
            <person name="Poon T.W."/>
            <person name="Priest M."/>
            <person name="Roberts A."/>
            <person name="Saif S."/>
            <person name="Shea T."/>
            <person name="Sisk P."/>
            <person name="Sykes S."/>
            <person name="Wortman J."/>
            <person name="Nusbaum C."/>
            <person name="Birren B."/>
        </authorList>
    </citation>
    <scope>NUCLEOTIDE SEQUENCE [LARGE SCALE GENOMIC DNA]</scope>
    <source>
        <strain evidence="2 3">CBS 119918</strain>
    </source>
</reference>
<feature type="domain" description="Xaa-Pro dipeptidyl-peptidase-like" evidence="1">
    <location>
        <begin position="31"/>
        <end position="200"/>
    </location>
</feature>
<dbReference type="EMBL" id="AMGV01000011">
    <property type="protein sequence ID" value="KEF54078.1"/>
    <property type="molecule type" value="Genomic_DNA"/>
</dbReference>
<protein>
    <recommendedName>
        <fullName evidence="1">Xaa-Pro dipeptidyl-peptidase-like domain-containing protein</fullName>
    </recommendedName>
</protein>
<evidence type="ECO:0000259" key="1">
    <source>
        <dbReference type="Pfam" id="PF02129"/>
    </source>
</evidence>
<gene>
    <name evidence="2" type="ORF">A1O9_09873</name>
</gene>
<keyword evidence="3" id="KW-1185">Reference proteome</keyword>
<sequence>MRSAPPLGYELRVLEDSKTIFEKDIAIQMRDGIRLYADLYRPIDSIAAKTPTLVLFFPFGKHGAVPAELFKNMGVDFSRLSKYTRWELPDPLKWCPEYQYSLLIVDARATWHSEGEIAYWFSPEEGRDGYEIVEWTAQQSWNTGKVGWGAISYFAMSAYQVAALKPPHLAAIMLWEGISDTYREVCSVGGIPTPTFQHFWMGRTGNGLSYCE</sequence>
<proteinExistence type="predicted"/>
<dbReference type="VEuPathDB" id="FungiDB:A1O9_09873"/>
<accession>A0A072P481</accession>
<dbReference type="AlphaFoldDB" id="A0A072P481"/>
<evidence type="ECO:0000313" key="3">
    <source>
        <dbReference type="Proteomes" id="UP000027920"/>
    </source>
</evidence>
<dbReference type="OrthoDB" id="4120310at2759"/>
<name>A0A072P481_9EURO</name>
<dbReference type="PANTHER" id="PTHR43056:SF10">
    <property type="entry name" value="COCE_NOND FAMILY, PUTATIVE (AFU_ORTHOLOGUE AFUA_7G00600)-RELATED"/>
    <property type="match status" value="1"/>
</dbReference>
<dbReference type="RefSeq" id="XP_013256668.1">
    <property type="nucleotide sequence ID" value="XM_013401214.1"/>
</dbReference>
<dbReference type="InterPro" id="IPR029058">
    <property type="entry name" value="AB_hydrolase_fold"/>
</dbReference>
<dbReference type="Pfam" id="PF02129">
    <property type="entry name" value="Peptidase_S15"/>
    <property type="match status" value="1"/>
</dbReference>
<dbReference type="Proteomes" id="UP000027920">
    <property type="component" value="Unassembled WGS sequence"/>
</dbReference>
<dbReference type="PANTHER" id="PTHR43056">
    <property type="entry name" value="PEPTIDASE S9 PROLYL OLIGOPEPTIDASE"/>
    <property type="match status" value="1"/>
</dbReference>
<dbReference type="InterPro" id="IPR000383">
    <property type="entry name" value="Xaa-Pro-like_dom"/>
</dbReference>
<comment type="caution">
    <text evidence="2">The sequence shown here is derived from an EMBL/GenBank/DDBJ whole genome shotgun (WGS) entry which is preliminary data.</text>
</comment>
<dbReference type="SUPFAM" id="SSF53474">
    <property type="entry name" value="alpha/beta-Hydrolases"/>
    <property type="match status" value="1"/>
</dbReference>
<dbReference type="InterPro" id="IPR005674">
    <property type="entry name" value="CocE/Ser_esterase"/>
</dbReference>
<dbReference type="InterPro" id="IPR050585">
    <property type="entry name" value="Xaa-Pro_dipeptidyl-ppase/CocE"/>
</dbReference>
<dbReference type="NCBIfam" id="TIGR00976">
    <property type="entry name" value="CocE_NonD"/>
    <property type="match status" value="1"/>
</dbReference>
<dbReference type="GO" id="GO:0016787">
    <property type="term" value="F:hydrolase activity"/>
    <property type="evidence" value="ECO:0007669"/>
    <property type="project" value="InterPro"/>
</dbReference>
<dbReference type="GeneID" id="25284781"/>
<dbReference type="STRING" id="1182545.A0A072P481"/>
<evidence type="ECO:0000313" key="2">
    <source>
        <dbReference type="EMBL" id="KEF54078.1"/>
    </source>
</evidence>
<dbReference type="HOGENOM" id="CLU_1299713_0_0_1"/>
<organism evidence="2 3">
    <name type="scientific">Exophiala aquamarina CBS 119918</name>
    <dbReference type="NCBI Taxonomy" id="1182545"/>
    <lineage>
        <taxon>Eukaryota</taxon>
        <taxon>Fungi</taxon>
        <taxon>Dikarya</taxon>
        <taxon>Ascomycota</taxon>
        <taxon>Pezizomycotina</taxon>
        <taxon>Eurotiomycetes</taxon>
        <taxon>Chaetothyriomycetidae</taxon>
        <taxon>Chaetothyriales</taxon>
        <taxon>Herpotrichiellaceae</taxon>
        <taxon>Exophiala</taxon>
    </lineage>
</organism>